<comment type="caution">
    <text evidence="14">The sequence shown here is derived from an EMBL/GenBank/DDBJ whole genome shotgun (WGS) entry which is preliminary data.</text>
</comment>
<dbReference type="CDD" id="cd05400">
    <property type="entry name" value="NT_2-5OAS_ClassI-CCAase"/>
    <property type="match status" value="1"/>
</dbReference>
<comment type="function">
    <text evidence="10">Catalyzes the addition and repair of the essential 3'-terminal CCA sequence in tRNAs without using a nucleic acid template. Adds these three nucleotides in the order of C, C, and A to the tRNA nucleotide-73, using CTP and ATP as substrates and producing inorganic pyrophosphate. tRNA 3'-terminal CCA addition is required both for tRNA processing and repair. Also involved in tRNA surveillance by mediating tandem CCA addition to generate a CCACCA at the 3' terminus of unstable tRNAs. While stable tRNAs receive only 3'-terminal CCA, unstable tRNAs are marked with CCACCA and rapidly degraded.</text>
</comment>
<comment type="catalytic activity">
    <reaction evidence="10">
        <text>a tRNA precursor + 2 CTP + ATP = a tRNA with a 3' CCA end + 3 diphosphate</text>
        <dbReference type="Rhea" id="RHEA:14433"/>
        <dbReference type="Rhea" id="RHEA-COMP:10465"/>
        <dbReference type="Rhea" id="RHEA-COMP:10468"/>
        <dbReference type="ChEBI" id="CHEBI:30616"/>
        <dbReference type="ChEBI" id="CHEBI:33019"/>
        <dbReference type="ChEBI" id="CHEBI:37563"/>
        <dbReference type="ChEBI" id="CHEBI:74896"/>
        <dbReference type="ChEBI" id="CHEBI:83071"/>
        <dbReference type="EC" id="2.7.7.72"/>
    </reaction>
</comment>
<dbReference type="SUPFAM" id="SSF55003">
    <property type="entry name" value="PAP/Archaeal CCA-adding enzyme, C-terminal domain"/>
    <property type="match status" value="1"/>
</dbReference>
<dbReference type="GO" id="GO:0005524">
    <property type="term" value="F:ATP binding"/>
    <property type="evidence" value="ECO:0007669"/>
    <property type="project" value="UniProtKB-UniRule"/>
</dbReference>
<dbReference type="Gene3D" id="1.10.1410.30">
    <property type="entry name" value="CCA tRNA nucleotidyltransferase, domain 2"/>
    <property type="match status" value="1"/>
</dbReference>
<dbReference type="EMBL" id="LNTB01000001">
    <property type="protein sequence ID" value="KSW11756.1"/>
    <property type="molecule type" value="Genomic_DNA"/>
</dbReference>
<evidence type="ECO:0000256" key="8">
    <source>
        <dbReference type="ARBA" id="ARBA00022842"/>
    </source>
</evidence>
<dbReference type="InterPro" id="IPR008229">
    <property type="entry name" value="CCA-adding_arc"/>
</dbReference>
<organism evidence="14 15">
    <name type="scientific">Pyrodictium occultum</name>
    <dbReference type="NCBI Taxonomy" id="2309"/>
    <lineage>
        <taxon>Archaea</taxon>
        <taxon>Thermoproteota</taxon>
        <taxon>Thermoprotei</taxon>
        <taxon>Desulfurococcales</taxon>
        <taxon>Pyrodictiaceae</taxon>
        <taxon>Pyrodictium</taxon>
    </lineage>
</organism>
<proteinExistence type="inferred from homology"/>
<gene>
    <name evidence="10" type="primary">cca</name>
    <name evidence="14" type="ORF">CF15_02800</name>
</gene>
<protein>
    <recommendedName>
        <fullName evidence="10">CCA-adding enzyme</fullName>
        <ecNumber evidence="10">2.7.7.72</ecNumber>
    </recommendedName>
    <alternativeName>
        <fullName evidence="10">CCA tRNA nucleotidyltransferase</fullName>
    </alternativeName>
    <alternativeName>
        <fullName evidence="10">tRNA CCA-pyrophosphorylase</fullName>
    </alternativeName>
    <alternativeName>
        <fullName evidence="10">tRNA adenylyl-/cytidylyl- transferase</fullName>
    </alternativeName>
    <alternativeName>
        <fullName evidence="10">tRNA nucleotidyltransferase</fullName>
    </alternativeName>
    <alternativeName>
        <fullName evidence="10">tRNA-NT</fullName>
    </alternativeName>
</protein>
<evidence type="ECO:0000256" key="4">
    <source>
        <dbReference type="ARBA" id="ARBA00022723"/>
    </source>
</evidence>
<feature type="binding site" evidence="10">
    <location>
        <position position="60"/>
    </location>
    <ligand>
        <name>CTP</name>
        <dbReference type="ChEBI" id="CHEBI:37563"/>
    </ligand>
</feature>
<dbReference type="HAMAP" id="MF_01264">
    <property type="entry name" value="CCA_arch"/>
    <property type="match status" value="1"/>
</dbReference>
<feature type="binding site" evidence="10">
    <location>
        <position position="147"/>
    </location>
    <ligand>
        <name>ATP</name>
        <dbReference type="ChEBI" id="CHEBI:30616"/>
    </ligand>
</feature>
<dbReference type="Proteomes" id="UP000053352">
    <property type="component" value="Unassembled WGS sequence"/>
</dbReference>
<evidence type="ECO:0000256" key="6">
    <source>
        <dbReference type="ARBA" id="ARBA00022800"/>
    </source>
</evidence>
<feature type="binding site" evidence="10">
    <location>
        <position position="57"/>
    </location>
    <ligand>
        <name>ATP</name>
        <dbReference type="ChEBI" id="CHEBI:30616"/>
    </ligand>
</feature>
<dbReference type="InterPro" id="IPR011068">
    <property type="entry name" value="NuclTrfase_I-like_C"/>
</dbReference>
<feature type="binding site" evidence="10">
    <location>
        <position position="167"/>
    </location>
    <ligand>
        <name>CTP</name>
        <dbReference type="ChEBI" id="CHEBI:37563"/>
    </ligand>
</feature>
<keyword evidence="8 10" id="KW-0460">Magnesium</keyword>
<evidence type="ECO:0000313" key="15">
    <source>
        <dbReference type="Proteomes" id="UP000053352"/>
    </source>
</evidence>
<feature type="domain" description="CCA-adding enzyme C-terminal" evidence="13">
    <location>
        <begin position="317"/>
        <end position="426"/>
    </location>
</feature>
<evidence type="ECO:0000256" key="2">
    <source>
        <dbReference type="ARBA" id="ARBA00022694"/>
    </source>
</evidence>
<comment type="miscellaneous">
    <text evidence="10">A single active site specifically recognizes both ATP and CTP and is responsible for their addition.</text>
</comment>
<dbReference type="NCBIfam" id="TIGR03671">
    <property type="entry name" value="cca_archaeal"/>
    <property type="match status" value="1"/>
</dbReference>
<feature type="binding site" evidence="10">
    <location>
        <position position="124"/>
    </location>
    <ligand>
        <name>Mg(2+)</name>
        <dbReference type="ChEBI" id="CHEBI:18420"/>
    </ligand>
</feature>
<dbReference type="InterPro" id="IPR015329">
    <property type="entry name" value="tRNA_NucTransf2"/>
</dbReference>
<dbReference type="PANTHER" id="PTHR39643">
    <property type="entry name" value="CCA-ADDING ENZYME"/>
    <property type="match status" value="1"/>
</dbReference>
<sequence>MGAACILGSVEEDVLREIRPSPEERDRLREVAGRAVNLVQHALRQLGVEARVTIEGSYAKDTWLRGDVDLDVFLLLPEETCLETIESGLVEKLAALLSSTGVKVELRYAQHPYLRFMVDGVWVEAVPGCSVSDPSRPLTAVDRTPFHRIYVIEHTTPEMRDEIRLLKSFMKGVGVYGAELAVRGFSGYLTELLVIHYQCFRRVLEAALTWRPPVIIDVEGRHGRRELLKKFRGAAMIVPDPVDPGRNAAAAVSRRSIALFITAARLYLREPSKRFFRVPGEARVSPPLLPGSVVAAYGPRASNTVIIAMEPGRTLPPDNMWGIALRALRQARGLLERWGFRVLAASAHAGGEGRIALAIELESRLLPRYELHLGPHAWNGENAERFLEKYRRDTEALGPWVEEDGRLAVARPRRYRDAVELLRGRLAEWLPGSARGYRVEIAPLPAAASELRGEELEWLAREAARAPSWLKPGLSS</sequence>
<dbReference type="OrthoDB" id="7378at2157"/>
<evidence type="ECO:0000256" key="3">
    <source>
        <dbReference type="ARBA" id="ARBA00022695"/>
    </source>
</evidence>
<comment type="similarity">
    <text evidence="10">Belongs to the tRNA nucleotidyltransferase/poly(A) polymerase family. Archaeal CCA-adding enzyme subfamily.</text>
</comment>
<keyword evidence="6 10" id="KW-0692">RNA repair</keyword>
<dbReference type="SUPFAM" id="SSF81631">
    <property type="entry name" value="PAP/OAS1 substrate-binding domain"/>
    <property type="match status" value="1"/>
</dbReference>
<dbReference type="GO" id="GO:0160016">
    <property type="term" value="F:CCACCA tRNA nucleotidyltransferase activity"/>
    <property type="evidence" value="ECO:0007669"/>
    <property type="project" value="RHEA"/>
</dbReference>
<comment type="subunit">
    <text evidence="10">Homodimer.</text>
</comment>
<evidence type="ECO:0000259" key="12">
    <source>
        <dbReference type="Pfam" id="PF09249"/>
    </source>
</evidence>
<keyword evidence="15" id="KW-1185">Reference proteome</keyword>
<dbReference type="EC" id="2.7.7.72" evidence="10"/>
<feature type="binding site" evidence="10">
    <location>
        <position position="176"/>
    </location>
    <ligand>
        <name>CTP</name>
        <dbReference type="ChEBI" id="CHEBI:37563"/>
    </ligand>
</feature>
<dbReference type="InterPro" id="IPR002934">
    <property type="entry name" value="Polymerase_NTP_transf_dom"/>
</dbReference>
<dbReference type="GO" id="GO:0000049">
    <property type="term" value="F:tRNA binding"/>
    <property type="evidence" value="ECO:0007669"/>
    <property type="project" value="UniProtKB-UniRule"/>
</dbReference>
<feature type="binding site" evidence="10">
    <location>
        <position position="71"/>
    </location>
    <ligand>
        <name>Mg(2+)</name>
        <dbReference type="ChEBI" id="CHEBI:18420"/>
    </ligand>
</feature>
<keyword evidence="7 10" id="KW-0067">ATP-binding</keyword>
<name>A0A0V8RUL9_PYROC</name>
<feature type="binding site" evidence="10">
    <location>
        <position position="176"/>
    </location>
    <ligand>
        <name>ATP</name>
        <dbReference type="ChEBI" id="CHEBI:30616"/>
    </ligand>
</feature>
<evidence type="ECO:0000313" key="14">
    <source>
        <dbReference type="EMBL" id="KSW11756.1"/>
    </source>
</evidence>
<feature type="binding site" evidence="10">
    <location>
        <position position="57"/>
    </location>
    <ligand>
        <name>CTP</name>
        <dbReference type="ChEBI" id="CHEBI:37563"/>
    </ligand>
</feature>
<feature type="domain" description="tRNA nucleotidyltransferase substrate binding" evidence="12">
    <location>
        <begin position="161"/>
        <end position="276"/>
    </location>
</feature>
<evidence type="ECO:0000256" key="1">
    <source>
        <dbReference type="ARBA" id="ARBA00022679"/>
    </source>
</evidence>
<dbReference type="InterPro" id="IPR042090">
    <property type="entry name" value="CCA_tRNA_nucleotrans_2"/>
</dbReference>
<dbReference type="STRING" id="2309.CF15_02800"/>
<feature type="binding site" evidence="10">
    <location>
        <position position="167"/>
    </location>
    <ligand>
        <name>ATP</name>
        <dbReference type="ChEBI" id="CHEBI:30616"/>
    </ligand>
</feature>
<dbReference type="PANTHER" id="PTHR39643:SF1">
    <property type="entry name" value="CCA-ADDING ENZYME"/>
    <property type="match status" value="1"/>
</dbReference>
<keyword evidence="4 10" id="KW-0479">Metal-binding</keyword>
<keyword evidence="5 10" id="KW-0547">Nucleotide-binding</keyword>
<evidence type="ECO:0000256" key="10">
    <source>
        <dbReference type="HAMAP-Rule" id="MF_01264"/>
    </source>
</evidence>
<dbReference type="GO" id="GO:0001680">
    <property type="term" value="P:tRNA 3'-terminal CCA addition"/>
    <property type="evidence" value="ECO:0007669"/>
    <property type="project" value="UniProtKB-UniRule"/>
</dbReference>
<dbReference type="GO" id="GO:0004810">
    <property type="term" value="F:CCA tRNA nucleotidyltransferase activity"/>
    <property type="evidence" value="ECO:0007669"/>
    <property type="project" value="UniProtKB-UniRule"/>
</dbReference>
<dbReference type="Pfam" id="PF09249">
    <property type="entry name" value="tRNA_NucTransf2"/>
    <property type="match status" value="1"/>
</dbReference>
<keyword evidence="1 10" id="KW-0808">Transferase</keyword>
<feature type="binding site" evidence="10">
    <location>
        <position position="147"/>
    </location>
    <ligand>
        <name>CTP</name>
        <dbReference type="ChEBI" id="CHEBI:37563"/>
    </ligand>
</feature>
<feature type="binding site" evidence="10">
    <location>
        <position position="60"/>
    </location>
    <ligand>
        <name>ATP</name>
        <dbReference type="ChEBI" id="CHEBI:30616"/>
    </ligand>
</feature>
<dbReference type="GO" id="GO:0000287">
    <property type="term" value="F:magnesium ion binding"/>
    <property type="evidence" value="ECO:0007669"/>
    <property type="project" value="UniProtKB-UniRule"/>
</dbReference>
<dbReference type="GO" id="GO:0042245">
    <property type="term" value="P:RNA repair"/>
    <property type="evidence" value="ECO:0007669"/>
    <property type="project" value="UniProtKB-KW"/>
</dbReference>
<dbReference type="AlphaFoldDB" id="A0A0V8RUL9"/>
<dbReference type="InterPro" id="IPR043519">
    <property type="entry name" value="NT_sf"/>
</dbReference>
<evidence type="ECO:0000259" key="11">
    <source>
        <dbReference type="Pfam" id="PF01909"/>
    </source>
</evidence>
<keyword evidence="3 10" id="KW-0548">Nucleotidyltransferase</keyword>
<feature type="binding site" evidence="10">
    <location>
        <position position="69"/>
    </location>
    <ligand>
        <name>Mg(2+)</name>
        <dbReference type="ChEBI" id="CHEBI:18420"/>
    </ligand>
</feature>
<accession>A0A0V8RUL9</accession>
<dbReference type="InterPro" id="IPR006116">
    <property type="entry name" value="NT_2-5OAS_ClassI-CCAase"/>
</dbReference>
<keyword evidence="2 10" id="KW-0819">tRNA processing</keyword>
<dbReference type="InterPro" id="IPR048833">
    <property type="entry name" value="CAA_C"/>
</dbReference>
<dbReference type="Gene3D" id="3.30.70.590">
    <property type="entry name" value="Poly(A) polymerase predicted RNA binding domain"/>
    <property type="match status" value="1"/>
</dbReference>
<dbReference type="RefSeq" id="WP_058370433.1">
    <property type="nucleotide sequence ID" value="NZ_LNTB01000001.1"/>
</dbReference>
<feature type="domain" description="Polymerase nucleotidyl transferase" evidence="11">
    <location>
        <begin position="42"/>
        <end position="83"/>
    </location>
</feature>
<evidence type="ECO:0000259" key="13">
    <source>
        <dbReference type="Pfam" id="PF21133"/>
    </source>
</evidence>
<dbReference type="PIRSF" id="PIRSF005335">
    <property type="entry name" value="CCA_arch"/>
    <property type="match status" value="1"/>
</dbReference>
<comment type="catalytic activity">
    <reaction evidence="10">
        <text>a tRNA with a 3' CCA end + 2 CTP + ATP = a tRNA with a 3' CCACCA end + 3 diphosphate</text>
        <dbReference type="Rhea" id="RHEA:76235"/>
        <dbReference type="Rhea" id="RHEA-COMP:10468"/>
        <dbReference type="Rhea" id="RHEA-COMP:18655"/>
        <dbReference type="ChEBI" id="CHEBI:30616"/>
        <dbReference type="ChEBI" id="CHEBI:33019"/>
        <dbReference type="ChEBI" id="CHEBI:37563"/>
        <dbReference type="ChEBI" id="CHEBI:83071"/>
        <dbReference type="ChEBI" id="CHEBI:195187"/>
    </reaction>
</comment>
<keyword evidence="9 10" id="KW-0694">RNA-binding</keyword>
<comment type="cofactor">
    <cofactor evidence="10">
        <name>Mg(2+)</name>
        <dbReference type="ChEBI" id="CHEBI:18420"/>
    </cofactor>
</comment>
<dbReference type="Pfam" id="PF21133">
    <property type="entry name" value="CAA_C"/>
    <property type="match status" value="1"/>
</dbReference>
<dbReference type="Gene3D" id="3.30.460.10">
    <property type="entry name" value="Beta Polymerase, domain 2"/>
    <property type="match status" value="1"/>
</dbReference>
<evidence type="ECO:0000256" key="7">
    <source>
        <dbReference type="ARBA" id="ARBA00022840"/>
    </source>
</evidence>
<evidence type="ECO:0000256" key="9">
    <source>
        <dbReference type="ARBA" id="ARBA00022884"/>
    </source>
</evidence>
<reference evidence="14 15" key="1">
    <citation type="submission" date="2015-11" db="EMBL/GenBank/DDBJ databases">
        <title>Genome sequence of Pyrodictium occultum PL-19, a marine hyperthermophilic archaeon isolated from Volcano, Italy.</title>
        <authorList>
            <person name="Utturkar S."/>
            <person name="Huber H."/>
            <person name="Leptihn S."/>
            <person name="Brown S."/>
            <person name="Stetter K.O."/>
            <person name="Podar M."/>
        </authorList>
    </citation>
    <scope>NUCLEOTIDE SEQUENCE [LARGE SCALE GENOMIC DNA]</scope>
    <source>
        <strain evidence="14 15">PL-19</strain>
    </source>
</reference>
<dbReference type="Pfam" id="PF01909">
    <property type="entry name" value="NTP_transf_2"/>
    <property type="match status" value="1"/>
</dbReference>
<evidence type="ECO:0000256" key="5">
    <source>
        <dbReference type="ARBA" id="ARBA00022741"/>
    </source>
</evidence>
<dbReference type="SUPFAM" id="SSF81301">
    <property type="entry name" value="Nucleotidyltransferase"/>
    <property type="match status" value="1"/>
</dbReference>